<dbReference type="GO" id="GO:0032259">
    <property type="term" value="P:methylation"/>
    <property type="evidence" value="ECO:0007669"/>
    <property type="project" value="UniProtKB-KW"/>
</dbReference>
<evidence type="ECO:0000256" key="3">
    <source>
        <dbReference type="ARBA" id="ARBA00022691"/>
    </source>
</evidence>
<evidence type="ECO:0000256" key="2">
    <source>
        <dbReference type="ARBA" id="ARBA00022679"/>
    </source>
</evidence>
<dbReference type="SUPFAM" id="SSF53335">
    <property type="entry name" value="S-adenosyl-L-methionine-dependent methyltransferases"/>
    <property type="match status" value="1"/>
</dbReference>
<dbReference type="PANTHER" id="PTHR43591:SF24">
    <property type="entry name" value="2-METHOXY-6-POLYPRENYL-1,4-BENZOQUINOL METHYLASE, MITOCHONDRIAL"/>
    <property type="match status" value="1"/>
</dbReference>
<dbReference type="PANTHER" id="PTHR43591">
    <property type="entry name" value="METHYLTRANSFERASE"/>
    <property type="match status" value="1"/>
</dbReference>
<dbReference type="PROSITE" id="PS01183">
    <property type="entry name" value="UBIE_1"/>
    <property type="match status" value="1"/>
</dbReference>
<protein>
    <submittedName>
        <fullName evidence="5">Putative bifunctional demethylmenaquinone methyltransferase/2-methoxy-6-polyprenyl-1,4-benzoquinol methylase</fullName>
    </submittedName>
</protein>
<dbReference type="NCBIfam" id="TIGR01934">
    <property type="entry name" value="MenG_MenH_UbiE"/>
    <property type="match status" value="1"/>
</dbReference>
<dbReference type="InterPro" id="IPR023576">
    <property type="entry name" value="UbiE/COQ5_MeTrFase_CS"/>
</dbReference>
<dbReference type="InterPro" id="IPR004033">
    <property type="entry name" value="UbiE/COQ5_MeTrFase"/>
</dbReference>
<dbReference type="GO" id="GO:0042181">
    <property type="term" value="P:ketone biosynthetic process"/>
    <property type="evidence" value="ECO:0007669"/>
    <property type="project" value="UniProtKB-ARBA"/>
</dbReference>
<reference evidence="5" key="1">
    <citation type="journal article" name="Antibiotics">
        <title>Novel Soil-Derived Beta-Lactam, Chloramphenicol, Fosfomycin and Trimethoprim Resistance Genes Revealed by Functional Metagenomics.</title>
        <authorList>
            <person name="Willms I.M."/>
            <person name="Grote M."/>
            <person name="Kocatuerk M."/>
            <person name="Singhoff L."/>
            <person name="Kraft A.A."/>
            <person name="Bolz S.H."/>
            <person name="Nacke H."/>
        </authorList>
    </citation>
    <scope>NUCLEOTIDE SEQUENCE</scope>
</reference>
<dbReference type="CDD" id="cd02440">
    <property type="entry name" value="AdoMet_MTases"/>
    <property type="match status" value="1"/>
</dbReference>
<evidence type="ECO:0000313" key="5">
    <source>
        <dbReference type="EMBL" id="QST87847.1"/>
    </source>
</evidence>
<proteinExistence type="inferred from homology"/>
<dbReference type="PROSITE" id="PS51608">
    <property type="entry name" value="SAM_MT_UBIE"/>
    <property type="match status" value="1"/>
</dbReference>
<dbReference type="Pfam" id="PF01209">
    <property type="entry name" value="Ubie_methyltran"/>
    <property type="match status" value="1"/>
</dbReference>
<organism evidence="5">
    <name type="scientific">uncultured organism</name>
    <dbReference type="NCBI Taxonomy" id="155900"/>
    <lineage>
        <taxon>unclassified sequences</taxon>
        <taxon>environmental samples</taxon>
    </lineage>
</organism>
<dbReference type="HAMAP" id="MF_01813">
    <property type="entry name" value="MenG_UbiE_methyltr"/>
    <property type="match status" value="1"/>
</dbReference>
<sequence>MYHKSTIMSETIKPYQDSEKGKKEQVAQMFDNISGNYDGLNKIISLGTDAKWKKKILQMVKPQNPSTILDIATGTGDLAILFADTSATEIIGLDISQGMLDIGKKKIEAKNLESKIQMVLGDGESIPYPESYFDVITVAYGVRNFENLEKGLSEILRVLKPNGSFIILETSVPTKFPFKQGYYIYTNFIMPTIGKLFSKDKKAYSYLSNSAQNFPFGEALNNILRKIGFIDVKDFPQTMGVATIYKASKK</sequence>
<keyword evidence="2 5" id="KW-0808">Transferase</keyword>
<dbReference type="InterPro" id="IPR029063">
    <property type="entry name" value="SAM-dependent_MTases_sf"/>
</dbReference>
<name>A0A8A1V6C8_9ZZZZ</name>
<dbReference type="NCBIfam" id="NF001244">
    <property type="entry name" value="PRK00216.1-5"/>
    <property type="match status" value="1"/>
</dbReference>
<evidence type="ECO:0000256" key="4">
    <source>
        <dbReference type="SAM" id="MobiDB-lite"/>
    </source>
</evidence>
<dbReference type="EMBL" id="MW601945">
    <property type="protein sequence ID" value="QST87847.1"/>
    <property type="molecule type" value="Genomic_DNA"/>
</dbReference>
<keyword evidence="3" id="KW-0949">S-adenosyl-L-methionine</keyword>
<keyword evidence="1 5" id="KW-0489">Methyltransferase</keyword>
<dbReference type="AlphaFoldDB" id="A0A8A1V6C8"/>
<feature type="region of interest" description="Disordered" evidence="4">
    <location>
        <begin position="1"/>
        <end position="20"/>
    </location>
</feature>
<dbReference type="Gene3D" id="3.40.50.150">
    <property type="entry name" value="Vaccinia Virus protein VP39"/>
    <property type="match status" value="1"/>
</dbReference>
<accession>A0A8A1V6C8</accession>
<evidence type="ECO:0000256" key="1">
    <source>
        <dbReference type="ARBA" id="ARBA00022603"/>
    </source>
</evidence>
<dbReference type="GO" id="GO:0008168">
    <property type="term" value="F:methyltransferase activity"/>
    <property type="evidence" value="ECO:0007669"/>
    <property type="project" value="UniProtKB-KW"/>
</dbReference>